<reference evidence="7" key="2">
    <citation type="submission" date="2020-08" db="EMBL/GenBank/DDBJ databases">
        <authorList>
            <person name="Chen M."/>
            <person name="Teng W."/>
            <person name="Zhao L."/>
            <person name="Hu C."/>
            <person name="Zhou Y."/>
            <person name="Han B."/>
            <person name="Song L."/>
            <person name="Shu W."/>
        </authorList>
    </citation>
    <scope>NUCLEOTIDE SEQUENCE</scope>
    <source>
        <strain evidence="7">FACHB-1375</strain>
    </source>
</reference>
<dbReference type="Pfam" id="PF16197">
    <property type="entry name" value="KAsynt_C_assoc"/>
    <property type="match status" value="1"/>
</dbReference>
<dbReference type="Pfam" id="PF02801">
    <property type="entry name" value="Ketoacyl-synt_C"/>
    <property type="match status" value="1"/>
</dbReference>
<dbReference type="SUPFAM" id="SSF55048">
    <property type="entry name" value="Probable ACP-binding domain of malonyl-CoA ACP transacylase"/>
    <property type="match status" value="1"/>
</dbReference>
<dbReference type="Pfam" id="PF01648">
    <property type="entry name" value="ACPS"/>
    <property type="match status" value="1"/>
</dbReference>
<gene>
    <name evidence="7" type="ORF">H6G03_19745</name>
</gene>
<dbReference type="InterPro" id="IPR016039">
    <property type="entry name" value="Thiolase-like"/>
</dbReference>
<dbReference type="Pfam" id="PF00698">
    <property type="entry name" value="Acyl_transf_1"/>
    <property type="match status" value="1"/>
</dbReference>
<keyword evidence="3" id="KW-0808">Transferase</keyword>
<dbReference type="EMBL" id="JACJPW010000051">
    <property type="protein sequence ID" value="MBD2183269.1"/>
    <property type="molecule type" value="Genomic_DNA"/>
</dbReference>
<dbReference type="InterPro" id="IPR001227">
    <property type="entry name" value="Ac_transferase_dom_sf"/>
</dbReference>
<dbReference type="InterPro" id="IPR049900">
    <property type="entry name" value="PKS_mFAS_DH"/>
</dbReference>
<keyword evidence="2" id="KW-0597">Phosphoprotein</keyword>
<evidence type="ECO:0000313" key="8">
    <source>
        <dbReference type="Proteomes" id="UP000641646"/>
    </source>
</evidence>
<dbReference type="InterPro" id="IPR052568">
    <property type="entry name" value="PKS-FAS_Synthase"/>
</dbReference>
<dbReference type="SMART" id="SM00825">
    <property type="entry name" value="PKS_KS"/>
    <property type="match status" value="1"/>
</dbReference>
<evidence type="ECO:0000256" key="2">
    <source>
        <dbReference type="ARBA" id="ARBA00022553"/>
    </source>
</evidence>
<evidence type="ECO:0000259" key="5">
    <source>
        <dbReference type="PROSITE" id="PS52004"/>
    </source>
</evidence>
<evidence type="ECO:0000256" key="4">
    <source>
        <dbReference type="PROSITE-ProRule" id="PRU01363"/>
    </source>
</evidence>
<accession>A0A926VIT4</accession>
<dbReference type="Gene3D" id="3.10.129.110">
    <property type="entry name" value="Polyketide synthase dehydratase"/>
    <property type="match status" value="1"/>
</dbReference>
<dbReference type="InterPro" id="IPR016035">
    <property type="entry name" value="Acyl_Trfase/lysoPLipase"/>
</dbReference>
<dbReference type="PROSITE" id="PS52019">
    <property type="entry name" value="PKS_MFAS_DH"/>
    <property type="match status" value="1"/>
</dbReference>
<dbReference type="CDD" id="cd00833">
    <property type="entry name" value="PKS"/>
    <property type="match status" value="1"/>
</dbReference>
<dbReference type="GO" id="GO:0006633">
    <property type="term" value="P:fatty acid biosynthetic process"/>
    <property type="evidence" value="ECO:0007669"/>
    <property type="project" value="InterPro"/>
</dbReference>
<dbReference type="InterPro" id="IPR042104">
    <property type="entry name" value="PKS_dehydratase_sf"/>
</dbReference>
<dbReference type="InterPro" id="IPR037143">
    <property type="entry name" value="4-PPantetheinyl_Trfase_dom_sf"/>
</dbReference>
<dbReference type="InterPro" id="IPR014043">
    <property type="entry name" value="Acyl_transferase_dom"/>
</dbReference>
<organism evidence="7 8">
    <name type="scientific">Aerosakkonema funiforme FACHB-1375</name>
    <dbReference type="NCBI Taxonomy" id="2949571"/>
    <lineage>
        <taxon>Bacteria</taxon>
        <taxon>Bacillati</taxon>
        <taxon>Cyanobacteriota</taxon>
        <taxon>Cyanophyceae</taxon>
        <taxon>Oscillatoriophycideae</taxon>
        <taxon>Aerosakkonematales</taxon>
        <taxon>Aerosakkonemataceae</taxon>
        <taxon>Aerosakkonema</taxon>
    </lineage>
</organism>
<feature type="domain" description="PKS/mFAS DH" evidence="6">
    <location>
        <begin position="1093"/>
        <end position="1410"/>
    </location>
</feature>
<feature type="region of interest" description="C-terminal hotdog fold" evidence="4">
    <location>
        <begin position="1257"/>
        <end position="1410"/>
    </location>
</feature>
<feature type="region of interest" description="N-terminal hotdog fold" evidence="4">
    <location>
        <begin position="1093"/>
        <end position="1244"/>
    </location>
</feature>
<sequence>MNDDVAIIGISALFSAAKDMPSYWQNIFNKVDAVHAAPDEWAYPYFDPNSKENNRIYTRLGGFIGKLAAFNPVEFGIVPNSVDGGEPDQYLALKLARDALWDAGYESRPFNREKTGIIIGRGTYPNRGNSNLIQHGMIVDQTLELLGEICPNLDEATLLNIRKNLQASLPAFNAETAPGLVPNIMTGRIANRLDLMGPNYIVDAACASSLVAVDLAIGELASGRCDMVLAGGVQASVPPVIAMIFCQLGALSRSNIRPFDANANGTLLGEGLGMLVLKRLKEARRDGDRIYAVIKGVGTSSDGKALGLMAPRLEGEILALQRAYANTGIDSATIGLLEAHGTGIALGDRTEVQALSQYFGQREGLLPTCALGSVKSMIGHCLPAAGVAGLIKTALALYHKVLPPTLCDGVNSNLGLEQTPFYINTEVRPWIHGLPNSPRRAAVNAFGFGGINAHAVLEEDTESQPKDLKILHQDWPTELLVFSGIDRPKLLDCINQILQLLKSQPEISLANLAYTLSRLDIGTHRLAIIACDLKDLETKLNFAVEKLADPNKQRIQARNGIYYSETSHKGKIAFLFPGEGAQYTNMLADLCLYFPKVREWFDLLDETFYPERAYPPSRIIFPPPTCLSAAAQKLTETQLYAQDVGVEIVFTASRALLELLNQFNINCDVMVGHSAGETTALTASGIVRLKDKSELIAAMRRLNRIYQDLKASDSIPKGALLTIGNIDSNTLKQYLEKLPGRLHLAMDNCPNQVVIFGDESHIHDAMRYFKAVGGICSLLPYGRANHTPLNQAVANALVSFYASLDMGAAQTPLYSCAICEAFPSEPEAIRDLAAKQWISRVKFRETIAKLYDLGVTTYIEVGPRGNLTAFVDDILRGRNYLALASNSQRKSGLEQIQNLLARLFVDRISVNFTPLYQLRDLVPVNLDKAFNLSHLNQKLNPTLKLTMPIARLEPELVQTVKNKLLLQTDSRPIVEQTDIDKLKVDKQSANGSGELQSTVNRDRSLPNIERSVTVAFDSQVTVSSTVEVPISSVPPVKTAPTVSSRVSEATADTQLSILFAHFDLMQEFLVSQERVANAMFSNGEEFNSLVIPHYELPTSTGESAWPFLGDILESDYEHLYSVRRFDINQDIFLQDHTIGGQLSQIHPELLPLPVIPFTISLEMLAEAAVYLVGGNKVAIGFHNLRGYRWLALDRGEIVLYIQAQRQSTQDERTGDVRVQLFQSGTSDPSTRHLVFEGSVRLADRYPSAPHTMEFHLEQPAASRWSDAELYRTGMFHGPLFQGVKHIRQWGKEGIEADLEVIGINDFFSHIENPVFQTDAGLLDNTGQLVGYWVSDLFGRCDFNVFPYSVRAIHLYAPPLPPGTSILGRGSIEFIGNQFTEANMDLLDRSGKVIIRVESWQDRYFEIPSHYYECRLHPQTSYLSRPWMQTETQLVCRRIDPFTENFFNDSWGIWLRVLVHLMLNQKERDFWYGLSEKGRRRQDWLLGRIAAKDAIRQWAKQNFGLQLAPVDIEVFATDLGKPLVCCPELEAVSPIPDISISHSQGYVIAALANSNQRIGVDLQRLNRIHADDLLSGAFSSSEIELLEKIPLSQTEKQTIVVSFWCAKEAIAKAIGTGLEGNPRQFQVSFYSHKDKQVTIAHAGLFFQVKLWYTENEVLAICQHPS</sequence>
<feature type="active site" description="Proton acceptor; for dehydratase activity" evidence="4">
    <location>
        <position position="1136"/>
    </location>
</feature>
<keyword evidence="8" id="KW-1185">Reference proteome</keyword>
<dbReference type="PANTHER" id="PTHR43074">
    <property type="entry name" value="OMEGA-3 POLYUNSATURATED FATTY ACID SYNTHASE PFAB-RELATED"/>
    <property type="match status" value="1"/>
</dbReference>
<dbReference type="InterPro" id="IPR020841">
    <property type="entry name" value="PKS_Beta-ketoAc_synthase_dom"/>
</dbReference>
<dbReference type="Gene3D" id="3.30.70.250">
    <property type="entry name" value="Malonyl-CoA ACP transacylase, ACP-binding"/>
    <property type="match status" value="1"/>
</dbReference>
<dbReference type="InterPro" id="IPR018201">
    <property type="entry name" value="Ketoacyl_synth_AS"/>
</dbReference>
<feature type="active site" description="Proton donor; for dehydratase activity" evidence="4">
    <location>
        <position position="1323"/>
    </location>
</feature>
<dbReference type="PROSITE" id="PS52004">
    <property type="entry name" value="KS3_2"/>
    <property type="match status" value="1"/>
</dbReference>
<evidence type="ECO:0000256" key="3">
    <source>
        <dbReference type="ARBA" id="ARBA00022679"/>
    </source>
</evidence>
<dbReference type="InterPro" id="IPR032821">
    <property type="entry name" value="PKS_assoc"/>
</dbReference>
<dbReference type="PROSITE" id="PS00606">
    <property type="entry name" value="KS3_1"/>
    <property type="match status" value="1"/>
</dbReference>
<dbReference type="GO" id="GO:0004315">
    <property type="term" value="F:3-oxoacyl-[acyl-carrier-protein] synthase activity"/>
    <property type="evidence" value="ECO:0007669"/>
    <property type="project" value="InterPro"/>
</dbReference>
<dbReference type="SUPFAM" id="SSF56214">
    <property type="entry name" value="4'-phosphopantetheinyl transferase"/>
    <property type="match status" value="2"/>
</dbReference>
<dbReference type="Gene3D" id="3.40.47.10">
    <property type="match status" value="1"/>
</dbReference>
<dbReference type="InterPro" id="IPR016036">
    <property type="entry name" value="Malonyl_transacylase_ACP-bd"/>
</dbReference>
<evidence type="ECO:0000259" key="6">
    <source>
        <dbReference type="PROSITE" id="PS52019"/>
    </source>
</evidence>
<dbReference type="InterPro" id="IPR014031">
    <property type="entry name" value="Ketoacyl_synth_C"/>
</dbReference>
<dbReference type="Proteomes" id="UP000641646">
    <property type="component" value="Unassembled WGS sequence"/>
</dbReference>
<dbReference type="Gene3D" id="3.40.366.10">
    <property type="entry name" value="Malonyl-Coenzyme A Acyl Carrier Protein, domain 2"/>
    <property type="match status" value="1"/>
</dbReference>
<dbReference type="SUPFAM" id="SSF53901">
    <property type="entry name" value="Thiolase-like"/>
    <property type="match status" value="1"/>
</dbReference>
<dbReference type="RefSeq" id="WP_190467261.1">
    <property type="nucleotide sequence ID" value="NZ_JACJPW010000051.1"/>
</dbReference>
<feature type="domain" description="Ketosynthase family 3 (KS3)" evidence="5">
    <location>
        <begin position="2"/>
        <end position="459"/>
    </location>
</feature>
<dbReference type="Gene3D" id="3.90.470.20">
    <property type="entry name" value="4'-phosphopantetheinyl transferase domain"/>
    <property type="match status" value="2"/>
</dbReference>
<name>A0A926VIT4_9CYAN</name>
<dbReference type="GO" id="GO:0008897">
    <property type="term" value="F:holo-[acyl-carrier-protein] synthase activity"/>
    <property type="evidence" value="ECO:0007669"/>
    <property type="project" value="InterPro"/>
</dbReference>
<proteinExistence type="predicted"/>
<evidence type="ECO:0000313" key="7">
    <source>
        <dbReference type="EMBL" id="MBD2183269.1"/>
    </source>
</evidence>
<dbReference type="SMART" id="SM00827">
    <property type="entry name" value="PKS_AT"/>
    <property type="match status" value="1"/>
</dbReference>
<dbReference type="SUPFAM" id="SSF52151">
    <property type="entry name" value="FabD/lysophospholipase-like"/>
    <property type="match status" value="1"/>
</dbReference>
<evidence type="ECO:0000256" key="1">
    <source>
        <dbReference type="ARBA" id="ARBA00022450"/>
    </source>
</evidence>
<dbReference type="GO" id="GO:0000287">
    <property type="term" value="F:magnesium ion binding"/>
    <property type="evidence" value="ECO:0007669"/>
    <property type="project" value="InterPro"/>
</dbReference>
<dbReference type="InterPro" id="IPR008278">
    <property type="entry name" value="4-PPantetheinyl_Trfase_dom"/>
</dbReference>
<dbReference type="PANTHER" id="PTHR43074:SF1">
    <property type="entry name" value="BETA-KETOACYL SYNTHASE FAMILY PROTEIN-RELATED"/>
    <property type="match status" value="1"/>
</dbReference>
<dbReference type="InterPro" id="IPR014030">
    <property type="entry name" value="Ketoacyl_synth_N"/>
</dbReference>
<reference evidence="7" key="1">
    <citation type="journal article" date="2015" name="ISME J.">
        <title>Draft Genome Sequence of Streptomyces incarnatus NRRL8089, which Produces the Nucleoside Antibiotic Sinefungin.</title>
        <authorList>
            <person name="Oshima K."/>
            <person name="Hattori M."/>
            <person name="Shimizu H."/>
            <person name="Fukuda K."/>
            <person name="Nemoto M."/>
            <person name="Inagaki K."/>
            <person name="Tamura T."/>
        </authorList>
    </citation>
    <scope>NUCLEOTIDE SEQUENCE</scope>
    <source>
        <strain evidence="7">FACHB-1375</strain>
    </source>
</reference>
<dbReference type="Pfam" id="PF00109">
    <property type="entry name" value="ketoacyl-synt"/>
    <property type="match status" value="1"/>
</dbReference>
<keyword evidence="1" id="KW-0596">Phosphopantetheine</keyword>
<comment type="caution">
    <text evidence="7">The sequence shown here is derived from an EMBL/GenBank/DDBJ whole genome shotgun (WGS) entry which is preliminary data.</text>
</comment>
<protein>
    <submittedName>
        <fullName evidence="7">Polyketide synthase dehydratase domain-containing protein</fullName>
    </submittedName>
</protein>